<dbReference type="EMBL" id="KQ257456">
    <property type="protein sequence ID" value="KNC99993.1"/>
    <property type="molecule type" value="Genomic_DNA"/>
</dbReference>
<evidence type="ECO:0000313" key="2">
    <source>
        <dbReference type="EMBL" id="KNC99993.1"/>
    </source>
</evidence>
<reference evidence="2 3" key="1">
    <citation type="submission" date="2009-08" db="EMBL/GenBank/DDBJ databases">
        <title>The Genome Sequence of Spizellomyces punctatus strain DAOM BR117.</title>
        <authorList>
            <consortium name="The Broad Institute Genome Sequencing Platform"/>
            <person name="Russ C."/>
            <person name="Cuomo C."/>
            <person name="Shea T."/>
            <person name="Young S.K."/>
            <person name="Zeng Q."/>
            <person name="Koehrsen M."/>
            <person name="Haas B."/>
            <person name="Borodovsky M."/>
            <person name="Guigo R."/>
            <person name="Alvarado L."/>
            <person name="Berlin A."/>
            <person name="Bochicchio J."/>
            <person name="Borenstein D."/>
            <person name="Chapman S."/>
            <person name="Chen Z."/>
            <person name="Engels R."/>
            <person name="Freedman E."/>
            <person name="Gellesch M."/>
            <person name="Goldberg J."/>
            <person name="Griggs A."/>
            <person name="Gujja S."/>
            <person name="Heiman D."/>
            <person name="Hepburn T."/>
            <person name="Howarth C."/>
            <person name="Jen D."/>
            <person name="Larson L."/>
            <person name="Lewis B."/>
            <person name="Mehta T."/>
            <person name="Park D."/>
            <person name="Pearson M."/>
            <person name="Roberts A."/>
            <person name="Saif S."/>
            <person name="Shenoy N."/>
            <person name="Sisk P."/>
            <person name="Stolte C."/>
            <person name="Sykes S."/>
            <person name="Thomson T."/>
            <person name="Walk T."/>
            <person name="White J."/>
            <person name="Yandava C."/>
            <person name="Burger G."/>
            <person name="Gray M.W."/>
            <person name="Holland P.W.H."/>
            <person name="King N."/>
            <person name="Lang F.B.F."/>
            <person name="Roger A.J."/>
            <person name="Ruiz-Trillo I."/>
            <person name="Lander E."/>
            <person name="Nusbaum C."/>
        </authorList>
    </citation>
    <scope>NUCLEOTIDE SEQUENCE [LARGE SCALE GENOMIC DNA]</scope>
    <source>
        <strain evidence="2 3">DAOM BR117</strain>
    </source>
</reference>
<evidence type="ECO:0000256" key="1">
    <source>
        <dbReference type="SAM" id="MobiDB-lite"/>
    </source>
</evidence>
<feature type="region of interest" description="Disordered" evidence="1">
    <location>
        <begin position="56"/>
        <end position="96"/>
    </location>
</feature>
<name>A0A0L0HGP4_SPIPD</name>
<dbReference type="Proteomes" id="UP000053201">
    <property type="component" value="Unassembled WGS sequence"/>
</dbReference>
<dbReference type="VEuPathDB" id="FungiDB:SPPG_04343"/>
<protein>
    <submittedName>
        <fullName evidence="2">Uncharacterized protein</fullName>
    </submittedName>
</protein>
<organism evidence="2 3">
    <name type="scientific">Spizellomyces punctatus (strain DAOM BR117)</name>
    <dbReference type="NCBI Taxonomy" id="645134"/>
    <lineage>
        <taxon>Eukaryota</taxon>
        <taxon>Fungi</taxon>
        <taxon>Fungi incertae sedis</taxon>
        <taxon>Chytridiomycota</taxon>
        <taxon>Chytridiomycota incertae sedis</taxon>
        <taxon>Chytridiomycetes</taxon>
        <taxon>Spizellomycetales</taxon>
        <taxon>Spizellomycetaceae</taxon>
        <taxon>Spizellomyces</taxon>
    </lineage>
</organism>
<dbReference type="AlphaFoldDB" id="A0A0L0HGP4"/>
<dbReference type="RefSeq" id="XP_016608033.1">
    <property type="nucleotide sequence ID" value="XM_016752582.1"/>
</dbReference>
<gene>
    <name evidence="2" type="ORF">SPPG_04343</name>
</gene>
<sequence>MCMYIEDFQTPTTPEQPVTDTTSKSPLEIAILQTYGILPLPSHPDKAIPVPRQIHHGSSVAKERPKSWPSAPDTLISSRQPERTTGIPTSPATLQPITSPSVLIKTVLQRRMISIKRGGVKTSGRGRQRSASMLTPRCNAVSSCGVVVEEDESEEHTK</sequence>
<feature type="compositionally biased region" description="Polar residues" evidence="1">
    <location>
        <begin position="86"/>
        <end position="96"/>
    </location>
</feature>
<dbReference type="GeneID" id="27687796"/>
<dbReference type="OrthoDB" id="10294377at2759"/>
<evidence type="ECO:0000313" key="3">
    <source>
        <dbReference type="Proteomes" id="UP000053201"/>
    </source>
</evidence>
<dbReference type="InParanoid" id="A0A0L0HGP4"/>
<accession>A0A0L0HGP4</accession>
<proteinExistence type="predicted"/>
<keyword evidence="3" id="KW-1185">Reference proteome</keyword>
<feature type="region of interest" description="Disordered" evidence="1">
    <location>
        <begin position="1"/>
        <end position="21"/>
    </location>
</feature>
<feature type="compositionally biased region" description="Polar residues" evidence="1">
    <location>
        <begin position="9"/>
        <end position="21"/>
    </location>
</feature>